<reference evidence="2" key="1">
    <citation type="submission" date="2025-08" db="UniProtKB">
        <authorList>
            <consortium name="RefSeq"/>
        </authorList>
    </citation>
    <scope>IDENTIFICATION</scope>
</reference>
<protein>
    <recommendedName>
        <fullName evidence="1">Tf2-1-like SH3-like domain-containing protein</fullName>
    </recommendedName>
</protein>
<dbReference type="PANTHER" id="PTHR46148:SF56">
    <property type="entry name" value="RETROTRANSPOSON PROTEIN"/>
    <property type="match status" value="1"/>
</dbReference>
<dbReference type="PANTHER" id="PTHR46148">
    <property type="entry name" value="CHROMO DOMAIN-CONTAINING PROTEIN"/>
    <property type="match status" value="1"/>
</dbReference>
<dbReference type="PaxDb" id="4097-A0A1S4CW11"/>
<gene>
    <name evidence="2" type="primary">LOC107823107</name>
</gene>
<dbReference type="OrthoDB" id="1302096at2759"/>
<dbReference type="STRING" id="4097.A0A1S4CW11"/>
<dbReference type="InterPro" id="IPR056924">
    <property type="entry name" value="SH3_Tf2-1"/>
</dbReference>
<sequence>MAPYEALYGRKCRSPIGWFDVGETKLLGPELVQQAVEKVKLIQERLCTSQSRQKSYSDNRRRDLEFVVGDWIVQRIGRVAYKLDLPPELEAIHPIFHISKLRKFLGDPSCISPIEDIEVSENLSYEEIPIAILDHQIRKLRTKEVICLRQIWQLLHIYQPVTVK</sequence>
<dbReference type="KEGG" id="nta:107823107"/>
<evidence type="ECO:0000313" key="2">
    <source>
        <dbReference type="RefSeq" id="XP_016505189.1"/>
    </source>
</evidence>
<dbReference type="Pfam" id="PF24626">
    <property type="entry name" value="SH3_Tf2-1"/>
    <property type="match status" value="1"/>
</dbReference>
<dbReference type="OMA" id="RTKEVIC"/>
<accession>A0A1S4CW11</accession>
<feature type="domain" description="Tf2-1-like SH3-like" evidence="1">
    <location>
        <begin position="72"/>
        <end position="104"/>
    </location>
</feature>
<dbReference type="RefSeq" id="XP_016505189.1">
    <property type="nucleotide sequence ID" value="XM_016649703.1"/>
</dbReference>
<proteinExistence type="predicted"/>
<name>A0A1S4CW11_TOBAC</name>
<dbReference type="AlphaFoldDB" id="A0A1S4CW11"/>
<organism evidence="2">
    <name type="scientific">Nicotiana tabacum</name>
    <name type="common">Common tobacco</name>
    <dbReference type="NCBI Taxonomy" id="4097"/>
    <lineage>
        <taxon>Eukaryota</taxon>
        <taxon>Viridiplantae</taxon>
        <taxon>Streptophyta</taxon>
        <taxon>Embryophyta</taxon>
        <taxon>Tracheophyta</taxon>
        <taxon>Spermatophyta</taxon>
        <taxon>Magnoliopsida</taxon>
        <taxon>eudicotyledons</taxon>
        <taxon>Gunneridae</taxon>
        <taxon>Pentapetalae</taxon>
        <taxon>asterids</taxon>
        <taxon>lamiids</taxon>
        <taxon>Solanales</taxon>
        <taxon>Solanaceae</taxon>
        <taxon>Nicotianoideae</taxon>
        <taxon>Nicotianeae</taxon>
        <taxon>Nicotiana</taxon>
    </lineage>
</organism>
<feature type="non-terminal residue" evidence="2">
    <location>
        <position position="164"/>
    </location>
</feature>
<evidence type="ECO:0000259" key="1">
    <source>
        <dbReference type="Pfam" id="PF24626"/>
    </source>
</evidence>